<reference evidence="2 3" key="1">
    <citation type="journal article" date="2016" name="Genome Biol. Evol.">
        <title>Divergent and convergent evolution of fungal pathogenicity.</title>
        <authorList>
            <person name="Shang Y."/>
            <person name="Xiao G."/>
            <person name="Zheng P."/>
            <person name="Cen K."/>
            <person name="Zhan S."/>
            <person name="Wang C."/>
        </authorList>
    </citation>
    <scope>NUCLEOTIDE SEQUENCE [LARGE SCALE GENOMIC DNA]</scope>
    <source>
        <strain evidence="2 3">ARSEF 7405</strain>
    </source>
</reference>
<dbReference type="InterPro" id="IPR023753">
    <property type="entry name" value="FAD/NAD-binding_dom"/>
</dbReference>
<feature type="domain" description="FAD/NAD(P)-binding" evidence="1">
    <location>
        <begin position="13"/>
        <end position="332"/>
    </location>
</feature>
<dbReference type="Gene3D" id="3.50.50.100">
    <property type="match status" value="1"/>
</dbReference>
<accession>A0A166NHY1</accession>
<dbReference type="Proteomes" id="UP000242877">
    <property type="component" value="Unassembled WGS sequence"/>
</dbReference>
<dbReference type="AlphaFoldDB" id="A0A166NHY1"/>
<organism evidence="2 3">
    <name type="scientific">Ascosphaera apis ARSEF 7405</name>
    <dbReference type="NCBI Taxonomy" id="392613"/>
    <lineage>
        <taxon>Eukaryota</taxon>
        <taxon>Fungi</taxon>
        <taxon>Dikarya</taxon>
        <taxon>Ascomycota</taxon>
        <taxon>Pezizomycotina</taxon>
        <taxon>Eurotiomycetes</taxon>
        <taxon>Eurotiomycetidae</taxon>
        <taxon>Onygenales</taxon>
        <taxon>Ascosphaeraceae</taxon>
        <taxon>Ascosphaera</taxon>
    </lineage>
</organism>
<keyword evidence="3" id="KW-1185">Reference proteome</keyword>
<protein>
    <submittedName>
        <fullName evidence="2">Pyridine nucleotide-disulfide oxidoreductase, NAD-binding domain protein</fullName>
    </submittedName>
</protein>
<dbReference type="PANTHER" id="PTHR43735">
    <property type="entry name" value="APOPTOSIS-INDUCING FACTOR 1"/>
    <property type="match status" value="1"/>
</dbReference>
<dbReference type="EMBL" id="AZGZ01000018">
    <property type="protein sequence ID" value="KZZ90140.1"/>
    <property type="molecule type" value="Genomic_DNA"/>
</dbReference>
<proteinExistence type="predicted"/>
<evidence type="ECO:0000259" key="1">
    <source>
        <dbReference type="Pfam" id="PF07992"/>
    </source>
</evidence>
<name>A0A166NHY1_9EURO</name>
<dbReference type="VEuPathDB" id="FungiDB:AAP_04090"/>
<dbReference type="GO" id="GO:0005737">
    <property type="term" value="C:cytoplasm"/>
    <property type="evidence" value="ECO:0007669"/>
    <property type="project" value="TreeGrafter"/>
</dbReference>
<dbReference type="GO" id="GO:0004174">
    <property type="term" value="F:electron-transferring-flavoprotein dehydrogenase activity"/>
    <property type="evidence" value="ECO:0007669"/>
    <property type="project" value="TreeGrafter"/>
</dbReference>
<dbReference type="GO" id="GO:0050660">
    <property type="term" value="F:flavin adenine dinucleotide binding"/>
    <property type="evidence" value="ECO:0007669"/>
    <property type="project" value="TreeGrafter"/>
</dbReference>
<comment type="caution">
    <text evidence="2">The sequence shown here is derived from an EMBL/GenBank/DDBJ whole genome shotgun (WGS) entry which is preliminary data.</text>
</comment>
<dbReference type="PANTHER" id="PTHR43735:SF24">
    <property type="entry name" value="NUCLEOTIDE-DISULPHIDE OXIDOREDUCTASE AMID-LIKE, PUTATIVE (AFU_ORTHOLOGUE AFUA_1G17180)-RELATED"/>
    <property type="match status" value="1"/>
</dbReference>
<evidence type="ECO:0000313" key="3">
    <source>
        <dbReference type="Proteomes" id="UP000242877"/>
    </source>
</evidence>
<dbReference type="SUPFAM" id="SSF51905">
    <property type="entry name" value="FAD/NAD(P)-binding domain"/>
    <property type="match status" value="1"/>
</dbReference>
<dbReference type="OrthoDB" id="202203at2759"/>
<dbReference type="PRINTS" id="PR00368">
    <property type="entry name" value="FADPNR"/>
</dbReference>
<sequence>MPSAETTSIAPAKVLVVGGSYAGLAATLNLLDLCDGLPPRFAYEKDPQVDEQKKASVEVTIVDERDGFFHLLGMPNACASKEYADKAWVKFSEIPALQSSRINIVQGKVTSIDVQKKISTIQRTQDNKSVQQNYDYLIAASGIHREWPSAPTAFDKKGFKVETDRIVEQCANATDGIVVIGGGAVGIEMAAEIKLIDSNKKVTLIHSRQKLLSSEPLADLYKDKVLELVHEAGVETVLGSRVKKTEESPSGTTVTLENGNTLNASVVINAVSKFSPRHPYLPQDALDEEGYVKITPSLNLPETTPNSKYHFAAGDIVRWTGIKRAGAAMHHGHFVARNVHQHILQQTRGTTPEYSELTPAEPGMCVAIGKKAAAYSDTYGLQEGEETLKLFFEDDLGFGICWRHMGLGDKPRL</sequence>
<evidence type="ECO:0000313" key="2">
    <source>
        <dbReference type="EMBL" id="KZZ90140.1"/>
    </source>
</evidence>
<dbReference type="InterPro" id="IPR036188">
    <property type="entry name" value="FAD/NAD-bd_sf"/>
</dbReference>
<dbReference type="Pfam" id="PF07992">
    <property type="entry name" value="Pyr_redox_2"/>
    <property type="match status" value="1"/>
</dbReference>
<dbReference type="PRINTS" id="PR00411">
    <property type="entry name" value="PNDRDTASEI"/>
</dbReference>
<gene>
    <name evidence="2" type="ORF">AAP_04090</name>
</gene>